<evidence type="ECO:0000313" key="1">
    <source>
        <dbReference type="EMBL" id="CAB4749097.1"/>
    </source>
</evidence>
<proteinExistence type="predicted"/>
<organism evidence="1">
    <name type="scientific">freshwater metagenome</name>
    <dbReference type="NCBI Taxonomy" id="449393"/>
    <lineage>
        <taxon>unclassified sequences</taxon>
        <taxon>metagenomes</taxon>
        <taxon>ecological metagenomes</taxon>
    </lineage>
</organism>
<protein>
    <submittedName>
        <fullName evidence="1">Unannotated protein</fullName>
    </submittedName>
</protein>
<dbReference type="AlphaFoldDB" id="A0A6J6TRB9"/>
<reference evidence="1" key="1">
    <citation type="submission" date="2020-05" db="EMBL/GenBank/DDBJ databases">
        <authorList>
            <person name="Chiriac C."/>
            <person name="Salcher M."/>
            <person name="Ghai R."/>
            <person name="Kavagutti S V."/>
        </authorList>
    </citation>
    <scope>NUCLEOTIDE SEQUENCE</scope>
</reference>
<accession>A0A6J6TRB9</accession>
<gene>
    <name evidence="1" type="ORF">UFOPK2809_00805</name>
</gene>
<dbReference type="EMBL" id="CAEZZA010000096">
    <property type="protein sequence ID" value="CAB4749097.1"/>
    <property type="molecule type" value="Genomic_DNA"/>
</dbReference>
<name>A0A6J6TRB9_9ZZZZ</name>
<sequence>MFGGKFKFNLGAGIFGYIGKAATVQDANCGDRAHYRNLGGGPSEYAGSAKG</sequence>